<organism evidence="6 7">
    <name type="scientific">Solanum pinnatisectum</name>
    <name type="common">tansyleaf nightshade</name>
    <dbReference type="NCBI Taxonomy" id="50273"/>
    <lineage>
        <taxon>Eukaryota</taxon>
        <taxon>Viridiplantae</taxon>
        <taxon>Streptophyta</taxon>
        <taxon>Embryophyta</taxon>
        <taxon>Tracheophyta</taxon>
        <taxon>Spermatophyta</taxon>
        <taxon>Magnoliopsida</taxon>
        <taxon>eudicotyledons</taxon>
        <taxon>Gunneridae</taxon>
        <taxon>Pentapetalae</taxon>
        <taxon>asterids</taxon>
        <taxon>lamiids</taxon>
        <taxon>Solanales</taxon>
        <taxon>Solanaceae</taxon>
        <taxon>Solanoideae</taxon>
        <taxon>Solaneae</taxon>
        <taxon>Solanum</taxon>
    </lineage>
</organism>
<evidence type="ECO:0000256" key="3">
    <source>
        <dbReference type="ARBA" id="ARBA00021456"/>
    </source>
</evidence>
<accession>A0AAV9MFE8</accession>
<evidence type="ECO:0000313" key="7">
    <source>
        <dbReference type="Proteomes" id="UP001311915"/>
    </source>
</evidence>
<comment type="similarity">
    <text evidence="2">Belongs to the ycf68 family.</text>
</comment>
<comment type="caution">
    <text evidence="6">The sequence shown here is derived from an EMBL/GenBank/DDBJ whole genome shotgun (WGS) entry which is preliminary data.</text>
</comment>
<dbReference type="EMBL" id="JAWPEI010000002">
    <property type="protein sequence ID" value="KAK4735417.1"/>
    <property type="molecule type" value="Genomic_DNA"/>
</dbReference>
<proteinExistence type="inferred from homology"/>
<sequence>MTSPLCKGYIPCHIILIDRRLLFEPGFETKLLLRRINGEIRVRSNVEPTFDSLVGFGRSGGTTTAPLFSRIHTSLINVYSNRSNWMSNSGLSLLKKQ</sequence>
<dbReference type="InterPro" id="IPR022546">
    <property type="entry name" value="Uncharacterised_Ycf68"/>
</dbReference>
<dbReference type="Proteomes" id="UP001311915">
    <property type="component" value="Unassembled WGS sequence"/>
</dbReference>
<keyword evidence="7" id="KW-1185">Reference proteome</keyword>
<keyword evidence="5" id="KW-0934">Plastid</keyword>
<evidence type="ECO:0000256" key="2">
    <source>
        <dbReference type="ARBA" id="ARBA00007638"/>
    </source>
</evidence>
<reference evidence="6 7" key="1">
    <citation type="submission" date="2023-10" db="EMBL/GenBank/DDBJ databases">
        <title>Genome-Wide Identification Analysis in wild type Solanum Pinnatisectum Reveals Some Genes Defensing Phytophthora Infestans.</title>
        <authorList>
            <person name="Sun C."/>
        </authorList>
    </citation>
    <scope>NUCLEOTIDE SEQUENCE [LARGE SCALE GENOMIC DNA]</scope>
    <source>
        <strain evidence="6">LQN</strain>
        <tissue evidence="6">Leaf</tissue>
    </source>
</reference>
<dbReference type="AlphaFoldDB" id="A0AAV9MFE8"/>
<keyword evidence="4" id="KW-0150">Chloroplast</keyword>
<evidence type="ECO:0000256" key="1">
    <source>
        <dbReference type="ARBA" id="ARBA00004229"/>
    </source>
</evidence>
<gene>
    <name evidence="6" type="ORF">R3W88_009678</name>
</gene>
<evidence type="ECO:0000256" key="4">
    <source>
        <dbReference type="ARBA" id="ARBA00022528"/>
    </source>
</evidence>
<evidence type="ECO:0000256" key="5">
    <source>
        <dbReference type="ARBA" id="ARBA00022640"/>
    </source>
</evidence>
<dbReference type="Pfam" id="PF10839">
    <property type="entry name" value="DUF2647"/>
    <property type="match status" value="1"/>
</dbReference>
<dbReference type="GO" id="GO:0009507">
    <property type="term" value="C:chloroplast"/>
    <property type="evidence" value="ECO:0007669"/>
    <property type="project" value="UniProtKB-SubCell"/>
</dbReference>
<comment type="subcellular location">
    <subcellularLocation>
        <location evidence="1">Plastid</location>
        <location evidence="1">Chloroplast</location>
    </subcellularLocation>
</comment>
<protein>
    <recommendedName>
        <fullName evidence="3">Uncharacterized protein ycf68</fullName>
    </recommendedName>
</protein>
<name>A0AAV9MFE8_9SOLN</name>
<evidence type="ECO:0000313" key="6">
    <source>
        <dbReference type="EMBL" id="KAK4735417.1"/>
    </source>
</evidence>